<dbReference type="STRING" id="1300341.I595_1234"/>
<protein>
    <recommendedName>
        <fullName evidence="8">MtN3 and saliva related transmembrane protein</fullName>
    </recommendedName>
</protein>
<reference evidence="6 7" key="1">
    <citation type="submission" date="2015-09" db="EMBL/GenBank/DDBJ databases">
        <title>Genome sequence of the marine flavobacterium Croceitalea dokdonensis DOKDO 023 that contains proton- and sodium-pumping rhodopsins.</title>
        <authorList>
            <person name="Kwon S.-K."/>
            <person name="Lee H.K."/>
            <person name="Kwak M.-J."/>
            <person name="Kim J.F."/>
        </authorList>
    </citation>
    <scope>NUCLEOTIDE SEQUENCE [LARGE SCALE GENOMIC DNA]</scope>
    <source>
        <strain evidence="6 7">DOKDO 023</strain>
    </source>
</reference>
<dbReference type="NCBIfam" id="NF037968">
    <property type="entry name" value="SemiSWEET_2"/>
    <property type="match status" value="1"/>
</dbReference>
<comment type="subcellular location">
    <subcellularLocation>
        <location evidence="1">Membrane</location>
        <topology evidence="1">Multi-pass membrane protein</topology>
    </subcellularLocation>
</comment>
<evidence type="ECO:0000256" key="5">
    <source>
        <dbReference type="SAM" id="Phobius"/>
    </source>
</evidence>
<dbReference type="OrthoDB" id="122062at2"/>
<feature type="transmembrane region" description="Helical" evidence="5">
    <location>
        <begin position="59"/>
        <end position="79"/>
    </location>
</feature>
<feature type="transmembrane region" description="Helical" evidence="5">
    <location>
        <begin position="6"/>
        <end position="24"/>
    </location>
</feature>
<comment type="caution">
    <text evidence="6">The sequence shown here is derived from an EMBL/GenBank/DDBJ whole genome shotgun (WGS) entry which is preliminary data.</text>
</comment>
<dbReference type="GO" id="GO:0016020">
    <property type="term" value="C:membrane"/>
    <property type="evidence" value="ECO:0007669"/>
    <property type="project" value="UniProtKB-SubCell"/>
</dbReference>
<evidence type="ECO:0000313" key="7">
    <source>
        <dbReference type="Proteomes" id="UP000050280"/>
    </source>
</evidence>
<dbReference type="GO" id="GO:0051119">
    <property type="term" value="F:sugar transmembrane transporter activity"/>
    <property type="evidence" value="ECO:0007669"/>
    <property type="project" value="InterPro"/>
</dbReference>
<evidence type="ECO:0000256" key="2">
    <source>
        <dbReference type="ARBA" id="ARBA00022692"/>
    </source>
</evidence>
<evidence type="ECO:0008006" key="8">
    <source>
        <dbReference type="Google" id="ProtNLM"/>
    </source>
</evidence>
<proteinExistence type="predicted"/>
<gene>
    <name evidence="6" type="ORF">I595_1234</name>
</gene>
<sequence>MENVELVGLAAAVLTTSAFVPQVYKAWKHRSTKDISLLMYLVFVVGVLLWLFYGIAIDSISIIAANVVTLLLAIAIIVAKLRFK</sequence>
<dbReference type="Gene3D" id="1.20.1280.290">
    <property type="match status" value="1"/>
</dbReference>
<dbReference type="InterPro" id="IPR047662">
    <property type="entry name" value="SemiSWEET"/>
</dbReference>
<evidence type="ECO:0000256" key="4">
    <source>
        <dbReference type="ARBA" id="ARBA00023136"/>
    </source>
</evidence>
<name>A0A0P7B1B5_9FLAO</name>
<dbReference type="InterPro" id="IPR006603">
    <property type="entry name" value="PQ-loop_rpt"/>
</dbReference>
<feature type="transmembrane region" description="Helical" evidence="5">
    <location>
        <begin position="36"/>
        <end position="53"/>
    </location>
</feature>
<keyword evidence="4 5" id="KW-0472">Membrane</keyword>
<keyword evidence="3 5" id="KW-1133">Transmembrane helix</keyword>
<dbReference type="RefSeq" id="WP_054558402.1">
    <property type="nucleotide sequence ID" value="NZ_LDJX01000002.1"/>
</dbReference>
<accession>A0A0P7B1B5</accession>
<dbReference type="EMBL" id="LDJX01000002">
    <property type="protein sequence ID" value="KPM32807.1"/>
    <property type="molecule type" value="Genomic_DNA"/>
</dbReference>
<dbReference type="AlphaFoldDB" id="A0A0P7B1B5"/>
<organism evidence="6 7">
    <name type="scientific">Croceitalea dokdonensis DOKDO 023</name>
    <dbReference type="NCBI Taxonomy" id="1300341"/>
    <lineage>
        <taxon>Bacteria</taxon>
        <taxon>Pseudomonadati</taxon>
        <taxon>Bacteroidota</taxon>
        <taxon>Flavobacteriia</taxon>
        <taxon>Flavobacteriales</taxon>
        <taxon>Flavobacteriaceae</taxon>
        <taxon>Croceitalea</taxon>
    </lineage>
</organism>
<keyword evidence="7" id="KW-1185">Reference proteome</keyword>
<evidence type="ECO:0000256" key="3">
    <source>
        <dbReference type="ARBA" id="ARBA00022989"/>
    </source>
</evidence>
<dbReference type="Proteomes" id="UP000050280">
    <property type="component" value="Unassembled WGS sequence"/>
</dbReference>
<dbReference type="Pfam" id="PF04193">
    <property type="entry name" value="PQ-loop"/>
    <property type="match status" value="1"/>
</dbReference>
<evidence type="ECO:0000313" key="6">
    <source>
        <dbReference type="EMBL" id="KPM32807.1"/>
    </source>
</evidence>
<evidence type="ECO:0000256" key="1">
    <source>
        <dbReference type="ARBA" id="ARBA00004141"/>
    </source>
</evidence>
<keyword evidence="2 5" id="KW-0812">Transmembrane</keyword>